<sequence length="151" mass="16785">MFQGSPLESAEVLREDASLVVIRRTLPEAAANCLQEARREVANMPPGRLQEVRDKMPGVPALDVLSAVLSLLDWRGNHSWASMRKFLGANDVQSKLLELEPHQVSFESQLAVQQAVQQNFMSFSYEVICRYSPELAPLAALVSAFLECWAA</sequence>
<accession>A0A812LM85</accession>
<dbReference type="Gene3D" id="1.20.920.60">
    <property type="match status" value="1"/>
</dbReference>
<proteinExistence type="predicted"/>
<dbReference type="AlphaFoldDB" id="A0A812LM85"/>
<gene>
    <name evidence="1" type="primary">DHC1B</name>
    <name evidence="1" type="ORF">SNAT2548_LOCUS11337</name>
</gene>
<dbReference type="EMBL" id="CAJNDS010001002">
    <property type="protein sequence ID" value="CAE7243737.1"/>
    <property type="molecule type" value="Genomic_DNA"/>
</dbReference>
<dbReference type="Proteomes" id="UP000604046">
    <property type="component" value="Unassembled WGS sequence"/>
</dbReference>
<name>A0A812LM85_9DINO</name>
<reference evidence="1" key="1">
    <citation type="submission" date="2021-02" db="EMBL/GenBank/DDBJ databases">
        <authorList>
            <person name="Dougan E. K."/>
            <person name="Rhodes N."/>
            <person name="Thang M."/>
            <person name="Chan C."/>
        </authorList>
    </citation>
    <scope>NUCLEOTIDE SEQUENCE</scope>
</reference>
<organism evidence="1 2">
    <name type="scientific">Symbiodinium natans</name>
    <dbReference type="NCBI Taxonomy" id="878477"/>
    <lineage>
        <taxon>Eukaryota</taxon>
        <taxon>Sar</taxon>
        <taxon>Alveolata</taxon>
        <taxon>Dinophyceae</taxon>
        <taxon>Suessiales</taxon>
        <taxon>Symbiodiniaceae</taxon>
        <taxon>Symbiodinium</taxon>
    </lineage>
</organism>
<comment type="caution">
    <text evidence="1">The sequence shown here is derived from an EMBL/GenBank/DDBJ whole genome shotgun (WGS) entry which is preliminary data.</text>
</comment>
<evidence type="ECO:0000313" key="2">
    <source>
        <dbReference type="Proteomes" id="UP000604046"/>
    </source>
</evidence>
<keyword evidence="2" id="KW-1185">Reference proteome</keyword>
<evidence type="ECO:0000313" key="1">
    <source>
        <dbReference type="EMBL" id="CAE7243737.1"/>
    </source>
</evidence>
<protein>
    <submittedName>
        <fullName evidence="1">DHC1B protein</fullName>
    </submittedName>
</protein>